<dbReference type="SMART" id="SM00149">
    <property type="entry name" value="PLCYc"/>
    <property type="match status" value="1"/>
</dbReference>
<dbReference type="GO" id="GO:0046488">
    <property type="term" value="P:phosphatidylinositol metabolic process"/>
    <property type="evidence" value="ECO:0007669"/>
    <property type="project" value="TreeGrafter"/>
</dbReference>
<dbReference type="PROSITE" id="PS50007">
    <property type="entry name" value="PIPLC_X_DOMAIN"/>
    <property type="match status" value="1"/>
</dbReference>
<evidence type="ECO:0000256" key="18">
    <source>
        <dbReference type="SAM" id="MobiDB-lite"/>
    </source>
</evidence>
<keyword evidence="16" id="KW-0479">Metal-binding</keyword>
<evidence type="ECO:0000256" key="11">
    <source>
        <dbReference type="ARBA" id="ARBA00023674"/>
    </source>
</evidence>
<feature type="region of interest" description="Disordered" evidence="18">
    <location>
        <begin position="1164"/>
        <end position="1219"/>
    </location>
</feature>
<dbReference type="Gene3D" id="3.20.20.190">
    <property type="entry name" value="Phosphatidylinositol (PI) phosphodiesterase"/>
    <property type="match status" value="2"/>
</dbReference>
<dbReference type="CDD" id="cd13361">
    <property type="entry name" value="PH_PLC_beta"/>
    <property type="match status" value="1"/>
</dbReference>
<dbReference type="InterPro" id="IPR001192">
    <property type="entry name" value="PI-PLC_fam"/>
</dbReference>
<keyword evidence="8 14" id="KW-0443">Lipid metabolism</keyword>
<keyword evidence="10 14" id="KW-0807">Transducer</keyword>
<dbReference type="InterPro" id="IPR000008">
    <property type="entry name" value="C2_dom"/>
</dbReference>
<evidence type="ECO:0000256" key="10">
    <source>
        <dbReference type="ARBA" id="ARBA00023224"/>
    </source>
</evidence>
<dbReference type="PANTHER" id="PTHR10336:SF36">
    <property type="entry name" value="1-PHOSPHATIDYLINOSITOL 4,5-BISPHOSPHATE PHOSPHODIESTERASE BETA-4"/>
    <property type="match status" value="1"/>
</dbReference>
<dbReference type="Pfam" id="PF17787">
    <property type="entry name" value="PH_14"/>
    <property type="match status" value="1"/>
</dbReference>
<feature type="binding site" evidence="16">
    <location>
        <position position="358"/>
    </location>
    <ligand>
        <name>Ca(2+)</name>
        <dbReference type="ChEBI" id="CHEBI:29108"/>
    </ligand>
</feature>
<evidence type="ECO:0000256" key="8">
    <source>
        <dbReference type="ARBA" id="ARBA00023098"/>
    </source>
</evidence>
<gene>
    <name evidence="21" type="ORF">CesoFtcFv8_023375</name>
</gene>
<comment type="function">
    <text evidence="13">Activated phosphatidylinositol-specific phospholipase C enzymes catalyze the production of the second messenger molecules diacylglycerol (DAG) and inositol 1,4,5-trisphosphate (IP3) involved in G-protein coupled receptor signaling pathways. PLCB4 is a direct effector of the endothelin receptor signaling pathway that plays an essential role in lower jaw and middle ear structures development.</text>
</comment>
<organism evidence="21 22">
    <name type="scientific">Champsocephalus esox</name>
    <name type="common">pike icefish</name>
    <dbReference type="NCBI Taxonomy" id="159716"/>
    <lineage>
        <taxon>Eukaryota</taxon>
        <taxon>Metazoa</taxon>
        <taxon>Chordata</taxon>
        <taxon>Craniata</taxon>
        <taxon>Vertebrata</taxon>
        <taxon>Euteleostomi</taxon>
        <taxon>Actinopterygii</taxon>
        <taxon>Neopterygii</taxon>
        <taxon>Teleostei</taxon>
        <taxon>Neoteleostei</taxon>
        <taxon>Acanthomorphata</taxon>
        <taxon>Eupercaria</taxon>
        <taxon>Perciformes</taxon>
        <taxon>Notothenioidei</taxon>
        <taxon>Channichthyidae</taxon>
        <taxon>Champsocephalus</taxon>
    </lineage>
</organism>
<comment type="catalytic activity">
    <reaction evidence="11">
        <text>a 1,2-diacyl-sn-glycero-3-phospho-(1D-myo-inositol-4,5-bisphosphate) + H2O = 1D-myo-inositol 1,4,5-trisphosphate + a 1,2-diacyl-sn-glycerol + H(+)</text>
        <dbReference type="Rhea" id="RHEA:33179"/>
        <dbReference type="ChEBI" id="CHEBI:15377"/>
        <dbReference type="ChEBI" id="CHEBI:15378"/>
        <dbReference type="ChEBI" id="CHEBI:17815"/>
        <dbReference type="ChEBI" id="CHEBI:58456"/>
        <dbReference type="ChEBI" id="CHEBI:203600"/>
        <dbReference type="EC" id="3.1.4.11"/>
    </reaction>
    <physiologicalReaction direction="left-to-right" evidence="11">
        <dbReference type="Rhea" id="RHEA:33180"/>
    </physiologicalReaction>
</comment>
<evidence type="ECO:0000259" key="20">
    <source>
        <dbReference type="PROSITE" id="PS50008"/>
    </source>
</evidence>
<evidence type="ECO:0000256" key="12">
    <source>
        <dbReference type="ARBA" id="ARBA00023726"/>
    </source>
</evidence>
<feature type="binding site" evidence="16">
    <location>
        <position position="360"/>
    </location>
    <ligand>
        <name>Ca(2+)</name>
        <dbReference type="ChEBI" id="CHEBI:29108"/>
    </ligand>
</feature>
<evidence type="ECO:0000256" key="7">
    <source>
        <dbReference type="ARBA" id="ARBA00022990"/>
    </source>
</evidence>
<dbReference type="CDD" id="cd08591">
    <property type="entry name" value="PI-PLCc_beta"/>
    <property type="match status" value="1"/>
</dbReference>
<dbReference type="EC" id="3.1.4.11" evidence="14"/>
<dbReference type="FunFam" id="2.60.40.150:FF:000008">
    <property type="entry name" value="1-phosphatidylinositol 4,5-bisphosphate phosphodiesterase"/>
    <property type="match status" value="1"/>
</dbReference>
<dbReference type="Gene3D" id="2.30.29.240">
    <property type="match status" value="1"/>
</dbReference>
<accession>A0AAN8B8P5</accession>
<feature type="coiled-coil region" evidence="17">
    <location>
        <begin position="954"/>
        <end position="1014"/>
    </location>
</feature>
<dbReference type="Pfam" id="PF00387">
    <property type="entry name" value="PI-PLC-Y"/>
    <property type="match status" value="1"/>
</dbReference>
<dbReference type="InterPro" id="IPR016280">
    <property type="entry name" value="PLC-beta"/>
</dbReference>
<dbReference type="PANTHER" id="PTHR10336">
    <property type="entry name" value="PHOSPHOINOSITIDE-SPECIFIC PHOSPHOLIPASE C FAMILY PROTEIN"/>
    <property type="match status" value="1"/>
</dbReference>
<evidence type="ECO:0000256" key="5">
    <source>
        <dbReference type="ARBA" id="ARBA00022837"/>
    </source>
</evidence>
<reference evidence="21 22" key="1">
    <citation type="journal article" date="2023" name="Mol. Biol. Evol.">
        <title>Genomics of Secondarily Temperate Adaptation in the Only Non-Antarctic Icefish.</title>
        <authorList>
            <person name="Rivera-Colon A.G."/>
            <person name="Rayamajhi N."/>
            <person name="Minhas B.F."/>
            <person name="Madrigal G."/>
            <person name="Bilyk K.T."/>
            <person name="Yoon V."/>
            <person name="Hune M."/>
            <person name="Gregory S."/>
            <person name="Cheng C.H.C."/>
            <person name="Catchen J.M."/>
        </authorList>
    </citation>
    <scope>NUCLEOTIDE SEQUENCE [LARGE SCALE GENOMIC DNA]</scope>
    <source>
        <strain evidence="21">JC2023a</strain>
    </source>
</reference>
<feature type="compositionally biased region" description="Basic and acidic residues" evidence="18">
    <location>
        <begin position="1164"/>
        <end position="1180"/>
    </location>
</feature>
<dbReference type="CDD" id="cd00275">
    <property type="entry name" value="C2_PLC_like"/>
    <property type="match status" value="1"/>
</dbReference>
<feature type="compositionally biased region" description="Polar residues" evidence="18">
    <location>
        <begin position="912"/>
        <end position="922"/>
    </location>
</feature>
<keyword evidence="2" id="KW-1003">Cell membrane</keyword>
<evidence type="ECO:0000256" key="3">
    <source>
        <dbReference type="ARBA" id="ARBA00022553"/>
    </source>
</evidence>
<name>A0AAN8B8P5_9TELE</name>
<dbReference type="FunFam" id="1.10.238.10:FF:000024">
    <property type="entry name" value="1-phosphatidylinositol 4,5-bisphosphate phosphodiesterase"/>
    <property type="match status" value="1"/>
</dbReference>
<feature type="domain" description="C2" evidence="19">
    <location>
        <begin position="709"/>
        <end position="836"/>
    </location>
</feature>
<dbReference type="Pfam" id="PF08703">
    <property type="entry name" value="PLC-beta_C"/>
    <property type="match status" value="1"/>
</dbReference>
<dbReference type="AlphaFoldDB" id="A0AAN8B8P5"/>
<dbReference type="PROSITE" id="PS50008">
    <property type="entry name" value="PIPLC_Y_DOMAIN"/>
    <property type="match status" value="1"/>
</dbReference>
<evidence type="ECO:0000256" key="14">
    <source>
        <dbReference type="PIRNR" id="PIRNR000956"/>
    </source>
</evidence>
<dbReference type="InterPro" id="IPR035892">
    <property type="entry name" value="C2_domain_sf"/>
</dbReference>
<dbReference type="InterPro" id="IPR000909">
    <property type="entry name" value="PLipase_C_PInositol-sp_X_dom"/>
</dbReference>
<feature type="compositionally biased region" description="Low complexity" evidence="18">
    <location>
        <begin position="923"/>
        <end position="934"/>
    </location>
</feature>
<feature type="domain" description="PI-PLC Y-box" evidence="20">
    <location>
        <begin position="592"/>
        <end position="708"/>
    </location>
</feature>
<dbReference type="Gene3D" id="2.60.40.150">
    <property type="entry name" value="C2 domain"/>
    <property type="match status" value="1"/>
</dbReference>
<keyword evidence="17" id="KW-0175">Coiled coil</keyword>
<keyword evidence="9" id="KW-0472">Membrane</keyword>
<feature type="binding site" evidence="16">
    <location>
        <position position="329"/>
    </location>
    <ligand>
        <name>Ca(2+)</name>
        <dbReference type="ChEBI" id="CHEBI:29108"/>
    </ligand>
</feature>
<dbReference type="Pfam" id="PF00388">
    <property type="entry name" value="PI-PLC-X"/>
    <property type="match status" value="1"/>
</dbReference>
<dbReference type="EMBL" id="JAULUE010002064">
    <property type="protein sequence ID" value="KAK5880338.1"/>
    <property type="molecule type" value="Genomic_DNA"/>
</dbReference>
<evidence type="ECO:0000256" key="6">
    <source>
        <dbReference type="ARBA" id="ARBA00022963"/>
    </source>
</evidence>
<dbReference type="SUPFAM" id="SSF69989">
    <property type="entry name" value="C-terminal domain of PLC-beta"/>
    <property type="match status" value="1"/>
</dbReference>
<evidence type="ECO:0000256" key="16">
    <source>
        <dbReference type="PIRSR" id="PIRSR000956-2"/>
    </source>
</evidence>
<dbReference type="GO" id="GO:0051209">
    <property type="term" value="P:release of sequestered calcium ion into cytosol"/>
    <property type="evidence" value="ECO:0007669"/>
    <property type="project" value="TreeGrafter"/>
</dbReference>
<protein>
    <recommendedName>
        <fullName evidence="14">1-phosphatidylinositol 4,5-bisphosphate phosphodiesterase</fullName>
        <ecNumber evidence="14">3.1.4.11</ecNumber>
    </recommendedName>
</protein>
<dbReference type="SUPFAM" id="SSF51695">
    <property type="entry name" value="PLC-like phosphodiesterases"/>
    <property type="match status" value="1"/>
</dbReference>
<dbReference type="CDD" id="cd16211">
    <property type="entry name" value="EFh_PI-PLCbeta4"/>
    <property type="match status" value="1"/>
</dbReference>
<dbReference type="InterPro" id="IPR053945">
    <property type="entry name" value="PLCB1-4-like_EFh"/>
</dbReference>
<evidence type="ECO:0000259" key="19">
    <source>
        <dbReference type="PROSITE" id="PS50004"/>
    </source>
</evidence>
<dbReference type="Proteomes" id="UP001335648">
    <property type="component" value="Unassembled WGS sequence"/>
</dbReference>
<feature type="compositionally biased region" description="Basic and acidic residues" evidence="18">
    <location>
        <begin position="1124"/>
        <end position="1138"/>
    </location>
</feature>
<dbReference type="Pfam" id="PF00168">
    <property type="entry name" value="C2"/>
    <property type="match status" value="1"/>
</dbReference>
<evidence type="ECO:0000256" key="9">
    <source>
        <dbReference type="ARBA" id="ARBA00023136"/>
    </source>
</evidence>
<dbReference type="InterPro" id="IPR042531">
    <property type="entry name" value="PLC-beta_C_sf"/>
</dbReference>
<dbReference type="InterPro" id="IPR037862">
    <property type="entry name" value="PLC-beta_PH"/>
</dbReference>
<feature type="region of interest" description="Disordered" evidence="18">
    <location>
        <begin position="1110"/>
        <end position="1139"/>
    </location>
</feature>
<feature type="compositionally biased region" description="Polar residues" evidence="18">
    <location>
        <begin position="1110"/>
        <end position="1123"/>
    </location>
</feature>
<keyword evidence="5 16" id="KW-0106">Calcium</keyword>
<keyword evidence="7" id="KW-0007">Acetylation</keyword>
<keyword evidence="3" id="KW-0597">Phosphoprotein</keyword>
<dbReference type="GO" id="GO:0005886">
    <property type="term" value="C:plasma membrane"/>
    <property type="evidence" value="ECO:0007669"/>
    <property type="project" value="UniProtKB-SubCell"/>
</dbReference>
<dbReference type="InterPro" id="IPR011992">
    <property type="entry name" value="EF-hand-dom_pair"/>
</dbReference>
<evidence type="ECO:0000256" key="13">
    <source>
        <dbReference type="ARBA" id="ARBA00055176"/>
    </source>
</evidence>
<dbReference type="Gene3D" id="1.20.1230.10">
    <property type="entry name" value="Phospholipase C beta, distal C-terminal domain"/>
    <property type="match status" value="1"/>
</dbReference>
<keyword evidence="4 14" id="KW-0378">Hydrolase</keyword>
<dbReference type="Pfam" id="PF22631">
    <property type="entry name" value="PLCB1-4-like_EFh"/>
    <property type="match status" value="1"/>
</dbReference>
<sequence length="1219" mass="138316">MTKSYIFNWQKHLPEFMQEGASFDRFDEDPYVFEPNCQMTVDEFGFFICWKSEGKEGQVLECSLINSIRVGGVPKEPKILASFEALGKTESDLEGCIICICSGTDLVNLNFVFMVAESPDTARKWIEGLRSVIHNFKANNVCPMTCLKKHWMRMCFLTNVNGKIPVRGITRTFASGKTEKGIFQALKDLGLPSGKNDEIEPSDFTFDIFYALTQKICPRTDIEELFKKINGKETDYLTVDQLVSFLNENQRDPRLNEILFPFYDPKRAMQIVEKYERDDELKKKGQMSSDGFCRYLMSDENAPVFLDRLQLYQEMDQPLAHYFISSSHNTYLTGRQFGGKSSVEMYRQVLLSGCRCVELDCWDGKGEDQEPIITHGKAMCTDILFKDVIQAIKETAFVTSDYPVILSFENHCSKPQQYKMAKYCDDTFGEFLLKQPLENYPIESGRPLPSPGELKRKILIKNKRLKPEVEQKQLEAFKKHMEAGETNTPAIIMGEEIEEETENGEKEVELNSEAPSSLSKKESNLSNSTKKVPDDEVTEMSEATEATDATDISEASDQDNNKKVAEEAEDSEEALIAQYTYVGATTNIHPWLSAMVNYAQPVKFQSFDVAEERNIHHNMSSFNESVGLGYLKTNAIEFVNYNKRQMSRIYPKGGRVDSSNYMPQIFWNAGCQMVSLNFQTPDLAMQLNQGKYEYNGSCGYLLKPDFMRRSDRMFDPFSETPVDGVIAATCSVQVFSGQFLSDKKIGTYVEVDMYGLPTDTIRKEFRTRMVMNNGLNPLYNEEPFVFRKVILPDLAVLRIAVYDDNNKLIGQRILPLDGLQAGYRHISLRNEGNKPLSLPTIFCQIILKTYVPDGFGAIVDALSDPKKFLTIAEKRADQMKALGIDTNDIADVPSGSSKNDKKGKGKGDTVKANVTPQASSDMAQSSNSAHNNNAENKKVTAPVPNVSIEDLKLMKTYLKLIKKQQKELATLKKKQAKDQSAMQKAHCTQVDKLVSQNEKEKTSLEKLLEKAIKKRGENSCQELKKETEDKIQTLTADHKVKVKDITAQHTKEWSELISSHSSEEQVMKDAHVTQQCEHLKKLLTTVQEQQTVQLKLIHERQSKEMRANQAKMSMENSKAISQDKSIKNKAERERRVRELNSSNTKKFLDERKRLAMKLQKEMEQLQKNQREQLEKLEKFNEQLLKSHHANKQAQGQGHATDGEVGGGDGPQTCHGGVSE</sequence>
<dbReference type="SUPFAM" id="SSF49562">
    <property type="entry name" value="C2 domain (Calcium/lipid-binding domain, CaLB)"/>
    <property type="match status" value="1"/>
</dbReference>
<dbReference type="InterPro" id="IPR001711">
    <property type="entry name" value="PLipase_C_Pinositol-sp_Y"/>
</dbReference>
<dbReference type="SMART" id="SM00148">
    <property type="entry name" value="PLCXc"/>
    <property type="match status" value="1"/>
</dbReference>
<comment type="subcellular location">
    <subcellularLocation>
        <location evidence="1">Cell membrane</location>
    </subcellularLocation>
</comment>
<feature type="active site" evidence="15">
    <location>
        <position position="328"/>
    </location>
</feature>
<keyword evidence="22" id="KW-1185">Reference proteome</keyword>
<comment type="cofactor">
    <cofactor evidence="16">
        <name>Ca(2+)</name>
        <dbReference type="ChEBI" id="CHEBI:29108"/>
    </cofactor>
    <text evidence="16">Binds 1 Ca(2+) ion per subunit.</text>
</comment>
<dbReference type="GO" id="GO:0004435">
    <property type="term" value="F:phosphatidylinositol-4,5-bisphosphate phospholipase C activity"/>
    <property type="evidence" value="ECO:0007669"/>
    <property type="project" value="UniProtKB-UniRule"/>
</dbReference>
<dbReference type="Gene3D" id="1.10.238.10">
    <property type="entry name" value="EF-hand"/>
    <property type="match status" value="1"/>
</dbReference>
<dbReference type="SUPFAM" id="SSF50729">
    <property type="entry name" value="PH domain-like"/>
    <property type="match status" value="1"/>
</dbReference>
<feature type="active site" evidence="15">
    <location>
        <position position="375"/>
    </location>
</feature>
<comment type="caution">
    <text evidence="21">The sequence shown here is derived from an EMBL/GenBank/DDBJ whole genome shotgun (WGS) entry which is preliminary data.</text>
</comment>
<dbReference type="GO" id="GO:0048015">
    <property type="term" value="P:phosphatidylinositol-mediated signaling"/>
    <property type="evidence" value="ECO:0007669"/>
    <property type="project" value="TreeGrafter"/>
</dbReference>
<feature type="region of interest" description="Disordered" evidence="18">
    <location>
        <begin position="499"/>
        <end position="569"/>
    </location>
</feature>
<dbReference type="InterPro" id="IPR017946">
    <property type="entry name" value="PLC-like_Pdiesterase_TIM-brl"/>
</dbReference>
<dbReference type="InterPro" id="IPR014815">
    <property type="entry name" value="PLC-beta_C"/>
</dbReference>
<evidence type="ECO:0000256" key="17">
    <source>
        <dbReference type="SAM" id="Coils"/>
    </source>
</evidence>
<feature type="binding site" evidence="16">
    <location>
        <position position="409"/>
    </location>
    <ligand>
        <name>Ca(2+)</name>
        <dbReference type="ChEBI" id="CHEBI:29108"/>
    </ligand>
</feature>
<dbReference type="GO" id="GO:0005509">
    <property type="term" value="F:calcium ion binding"/>
    <property type="evidence" value="ECO:0007669"/>
    <property type="project" value="UniProtKB-UniRule"/>
</dbReference>
<dbReference type="FunFam" id="2.30.29.240:FF:000001">
    <property type="entry name" value="1-phosphatidylinositol 4,5-bisphosphate phosphodiesterase"/>
    <property type="match status" value="1"/>
</dbReference>
<evidence type="ECO:0000256" key="4">
    <source>
        <dbReference type="ARBA" id="ARBA00022801"/>
    </source>
</evidence>
<dbReference type="SUPFAM" id="SSF47473">
    <property type="entry name" value="EF-hand"/>
    <property type="match status" value="1"/>
</dbReference>
<dbReference type="GO" id="GO:0016042">
    <property type="term" value="P:lipid catabolic process"/>
    <property type="evidence" value="ECO:0007669"/>
    <property type="project" value="UniProtKB-KW"/>
</dbReference>
<dbReference type="PRINTS" id="PR00390">
    <property type="entry name" value="PHPHLIPASEC"/>
</dbReference>
<keyword evidence="6 14" id="KW-0442">Lipid degradation</keyword>
<evidence type="ECO:0000313" key="21">
    <source>
        <dbReference type="EMBL" id="KAK5880338.1"/>
    </source>
</evidence>
<dbReference type="PIRSF" id="PIRSF000956">
    <property type="entry name" value="PLC-beta"/>
    <property type="match status" value="1"/>
</dbReference>
<evidence type="ECO:0000256" key="1">
    <source>
        <dbReference type="ARBA" id="ARBA00004236"/>
    </source>
</evidence>
<proteinExistence type="predicted"/>
<feature type="region of interest" description="Disordered" evidence="18">
    <location>
        <begin position="888"/>
        <end position="941"/>
    </location>
</feature>
<dbReference type="PROSITE" id="PS50004">
    <property type="entry name" value="C2"/>
    <property type="match status" value="1"/>
</dbReference>
<comment type="catalytic activity">
    <reaction evidence="12">
        <text>a 1,2-diacyl-sn-glycero-3-phospho-(1D-myo-inositol) + H2O = 1D-myo-inositol 1-phosphate + a 1,2-diacyl-sn-glycerol + H(+)</text>
        <dbReference type="Rhea" id="RHEA:43484"/>
        <dbReference type="ChEBI" id="CHEBI:15377"/>
        <dbReference type="ChEBI" id="CHEBI:15378"/>
        <dbReference type="ChEBI" id="CHEBI:17815"/>
        <dbReference type="ChEBI" id="CHEBI:57880"/>
        <dbReference type="ChEBI" id="CHEBI:58433"/>
    </reaction>
    <physiologicalReaction direction="left-to-right" evidence="12">
        <dbReference type="Rhea" id="RHEA:43485"/>
    </physiologicalReaction>
</comment>
<dbReference type="FunFam" id="1.20.1230.10:FF:000002">
    <property type="entry name" value="1-phosphatidylinositol 4,5-bisphosphate phosphodiesterase"/>
    <property type="match status" value="1"/>
</dbReference>
<dbReference type="SMART" id="SM00239">
    <property type="entry name" value="C2"/>
    <property type="match status" value="1"/>
</dbReference>
<evidence type="ECO:0000256" key="15">
    <source>
        <dbReference type="PIRSR" id="PIRSR000956-1"/>
    </source>
</evidence>
<evidence type="ECO:0000256" key="2">
    <source>
        <dbReference type="ARBA" id="ARBA00022475"/>
    </source>
</evidence>
<feature type="compositionally biased region" description="Basic and acidic residues" evidence="18">
    <location>
        <begin position="898"/>
        <end position="909"/>
    </location>
</feature>
<evidence type="ECO:0000313" key="22">
    <source>
        <dbReference type="Proteomes" id="UP001335648"/>
    </source>
</evidence>